<evidence type="ECO:0000313" key="1">
    <source>
        <dbReference type="EMBL" id="AET67818.1"/>
    </source>
</evidence>
<evidence type="ECO:0000313" key="2">
    <source>
        <dbReference type="Proteomes" id="UP000006346"/>
    </source>
</evidence>
<name>G7W8V8_DESOD</name>
<dbReference type="HOGENOM" id="CLU_1945281_0_0_9"/>
<dbReference type="Proteomes" id="UP000006346">
    <property type="component" value="Chromosome"/>
</dbReference>
<proteinExistence type="predicted"/>
<sequence>MKRMVIKVLALIFVIVIVTFVGFRYGWRLFGFDACDNPNSLFTENIKIEENLIILSGDTSQSAPAFVGYIYEIHDGNLYVGLKYNLLFGFYERLGRFNIRIKCDTSQIKKIYFKNGNTEKLVWEKIRDS</sequence>
<keyword evidence="2" id="KW-1185">Reference proteome</keyword>
<accession>G7W8V8</accession>
<gene>
    <name evidence="1" type="ordered locus">Desor_2216</name>
</gene>
<protein>
    <submittedName>
        <fullName evidence="1">Uncharacterized protein</fullName>
    </submittedName>
</protein>
<dbReference type="KEGG" id="dor:Desor_2216"/>
<dbReference type="AlphaFoldDB" id="G7W8V8"/>
<dbReference type="eggNOG" id="ENOG5030VHA">
    <property type="taxonomic scope" value="Bacteria"/>
</dbReference>
<reference evidence="2" key="1">
    <citation type="submission" date="2011-11" db="EMBL/GenBank/DDBJ databases">
        <title>Complete sequence of Desulfosporosinus orientis DSM 765.</title>
        <authorList>
            <person name="Lucas S."/>
            <person name="Han J."/>
            <person name="Lapidus A."/>
            <person name="Cheng J.-F."/>
            <person name="Goodwin L."/>
            <person name="Pitluck S."/>
            <person name="Peters L."/>
            <person name="Ovchinnikova G."/>
            <person name="Teshima H."/>
            <person name="Detter J.C."/>
            <person name="Han C."/>
            <person name="Tapia R."/>
            <person name="Land M."/>
            <person name="Hauser L."/>
            <person name="Kyrpides N."/>
            <person name="Ivanova N."/>
            <person name="Pagani I."/>
            <person name="Pester M."/>
            <person name="Spring S."/>
            <person name="Ollivier B."/>
            <person name="Rattei T."/>
            <person name="Klenk H.-P."/>
            <person name="Wagner M."/>
            <person name="Loy A."/>
            <person name="Woyke T."/>
        </authorList>
    </citation>
    <scope>NUCLEOTIDE SEQUENCE [LARGE SCALE GENOMIC DNA]</scope>
    <source>
        <strain evidence="2">ATCC 19365 / DSM 765 / NCIMB 8382 / VKM B-1628</strain>
    </source>
</reference>
<reference evidence="1 2" key="2">
    <citation type="journal article" date="2012" name="J. Bacteriol.">
        <title>Complete genome sequences of Desulfosporosinus orientis DSM765T, Desulfosporosinus youngiae DSM17734T, Desulfosporosinus meridiei DSM13257T, and Desulfosporosinus acidiphilus DSM22704T.</title>
        <authorList>
            <person name="Pester M."/>
            <person name="Brambilla E."/>
            <person name="Alazard D."/>
            <person name="Rattei T."/>
            <person name="Weinmaier T."/>
            <person name="Han J."/>
            <person name="Lucas S."/>
            <person name="Lapidus A."/>
            <person name="Cheng J.F."/>
            <person name="Goodwin L."/>
            <person name="Pitluck S."/>
            <person name="Peters L."/>
            <person name="Ovchinnikova G."/>
            <person name="Teshima H."/>
            <person name="Detter J.C."/>
            <person name="Han C.S."/>
            <person name="Tapia R."/>
            <person name="Land M.L."/>
            <person name="Hauser L."/>
            <person name="Kyrpides N.C."/>
            <person name="Ivanova N.N."/>
            <person name="Pagani I."/>
            <person name="Huntmann M."/>
            <person name="Wei C.L."/>
            <person name="Davenport K.W."/>
            <person name="Daligault H."/>
            <person name="Chain P.S."/>
            <person name="Chen A."/>
            <person name="Mavromatis K."/>
            <person name="Markowitz V."/>
            <person name="Szeto E."/>
            <person name="Mikhailova N."/>
            <person name="Pati A."/>
            <person name="Wagner M."/>
            <person name="Woyke T."/>
            <person name="Ollivier B."/>
            <person name="Klenk H.P."/>
            <person name="Spring S."/>
            <person name="Loy A."/>
        </authorList>
    </citation>
    <scope>NUCLEOTIDE SEQUENCE [LARGE SCALE GENOMIC DNA]</scope>
    <source>
        <strain evidence="2">ATCC 19365 / DSM 765 / NCIMB 8382 / VKM B-1628</strain>
    </source>
</reference>
<organism evidence="1 2">
    <name type="scientific">Desulfosporosinus orientis (strain ATCC 19365 / DSM 765 / NCIMB 8382 / VKM B-1628 / Singapore I)</name>
    <name type="common">Desulfotomaculum orientis</name>
    <dbReference type="NCBI Taxonomy" id="768706"/>
    <lineage>
        <taxon>Bacteria</taxon>
        <taxon>Bacillati</taxon>
        <taxon>Bacillota</taxon>
        <taxon>Clostridia</taxon>
        <taxon>Eubacteriales</taxon>
        <taxon>Desulfitobacteriaceae</taxon>
        <taxon>Desulfosporosinus</taxon>
    </lineage>
</organism>
<dbReference type="RefSeq" id="WP_014184631.1">
    <property type="nucleotide sequence ID" value="NC_016584.1"/>
</dbReference>
<dbReference type="EMBL" id="CP003108">
    <property type="protein sequence ID" value="AET67818.1"/>
    <property type="molecule type" value="Genomic_DNA"/>
</dbReference>
<dbReference type="OrthoDB" id="1953341at2"/>